<sequence length="652" mass="73536">MGTNTKITKRKSDLGLKGSPPKKQKKEFGSGLQKSVQKTKLNKGATGEKQNDKFKNTSNGEPNERNHKDQIRKSKFTKTNKKGPPVNLKQAKAKKLLPKGKIQKAEKIEDWNAFKKQKRELKLKRKQSKDGFDIIVRAKQIGEELRRRILKGGEQKRVQLINELHSLLKGKGHYAKFVLAHDTARIVQWLLKYASNIVIQQISKELIPGTVNMLQSKYGVFCVKRLLKYGTTEVRSQTINAMLGHAVKLTSHAVSAPVVEYVFSTWATPTQKQYLVQEFYGDLYKNSKDNNVKHIRDVYKTDESLKAATLGAVKTNLTKILNKSLLDSGIVQTVLSQYLTECSEDDKKEMIAQLVPHIVVISNSKDGAKSAMQCIWHGSNKDRKVVMKTLKEHLIDLSKHEHGHATVICLLDSIDDTVLLHKIILSELLTSVKDLALSEWGRKVLLWLVAPADTTYFHPIFVKELTEGREASSCKKSAENRRKEILQYSLTTLLDMVSEDAEFWLSNASLATEMNAIIKAGSGEELQNAYKSLVEVIIKPEWKIKESENKEILGVEHAGIHMILKKITQHDKSNSTSCDSTFGYILSEKLNSEILSTWLNSNRGCFFIVAVFENGSEETQKQLRSKLKKHVKLLKTLETPGAKVLVKILGCT</sequence>
<proteinExistence type="predicted"/>
<gene>
    <name evidence="5" type="ORF">ACAOBT_LOCUS20672</name>
</gene>
<keyword evidence="6" id="KW-1185">Reference proteome</keyword>
<dbReference type="Gene3D" id="1.25.10.10">
    <property type="entry name" value="Leucine-rich Repeat Variant"/>
    <property type="match status" value="2"/>
</dbReference>
<dbReference type="SUPFAM" id="SSF48371">
    <property type="entry name" value="ARM repeat"/>
    <property type="match status" value="1"/>
</dbReference>
<dbReference type="InterPro" id="IPR016024">
    <property type="entry name" value="ARM-type_fold"/>
</dbReference>
<reference evidence="5" key="1">
    <citation type="submission" date="2022-03" db="EMBL/GenBank/DDBJ databases">
        <authorList>
            <person name="Sayadi A."/>
        </authorList>
    </citation>
    <scope>NUCLEOTIDE SEQUENCE</scope>
</reference>
<evidence type="ECO:0000256" key="1">
    <source>
        <dbReference type="ARBA" id="ARBA00022737"/>
    </source>
</evidence>
<keyword evidence="1" id="KW-0677">Repeat</keyword>
<dbReference type="OrthoDB" id="497380at2759"/>
<feature type="domain" description="PUM-HD" evidence="4">
    <location>
        <begin position="145"/>
        <end position="493"/>
    </location>
</feature>
<dbReference type="SMART" id="SM00025">
    <property type="entry name" value="Pumilio"/>
    <property type="match status" value="6"/>
</dbReference>
<dbReference type="GO" id="GO:0006417">
    <property type="term" value="P:regulation of translation"/>
    <property type="evidence" value="ECO:0007669"/>
    <property type="project" value="TreeGrafter"/>
</dbReference>
<comment type="caution">
    <text evidence="5">The sequence shown here is derived from an EMBL/GenBank/DDBJ whole genome shotgun (WGS) entry which is preliminary data.</text>
</comment>
<evidence type="ECO:0000256" key="2">
    <source>
        <dbReference type="ARBA" id="ARBA00022884"/>
    </source>
</evidence>
<name>A0A9P0PN11_ACAOB</name>
<feature type="region of interest" description="Disordered" evidence="3">
    <location>
        <begin position="1"/>
        <end position="89"/>
    </location>
</feature>
<dbReference type="InterPro" id="IPR033133">
    <property type="entry name" value="PUM-HD"/>
</dbReference>
<evidence type="ECO:0000256" key="3">
    <source>
        <dbReference type="SAM" id="MobiDB-lite"/>
    </source>
</evidence>
<dbReference type="GO" id="GO:0005730">
    <property type="term" value="C:nucleolus"/>
    <property type="evidence" value="ECO:0007669"/>
    <property type="project" value="TreeGrafter"/>
</dbReference>
<dbReference type="InterPro" id="IPR011989">
    <property type="entry name" value="ARM-like"/>
</dbReference>
<evidence type="ECO:0000259" key="4">
    <source>
        <dbReference type="PROSITE" id="PS50303"/>
    </source>
</evidence>
<feature type="compositionally biased region" description="Basic and acidic residues" evidence="3">
    <location>
        <begin position="62"/>
        <end position="72"/>
    </location>
</feature>
<protein>
    <recommendedName>
        <fullName evidence="4">PUM-HD domain-containing protein</fullName>
    </recommendedName>
</protein>
<dbReference type="PANTHER" id="PTHR13389:SF0">
    <property type="entry name" value="PUMILIO HOMOLOG 3"/>
    <property type="match status" value="1"/>
</dbReference>
<dbReference type="InterPro" id="IPR001313">
    <property type="entry name" value="Pumilio_RNA-bd_rpt"/>
</dbReference>
<dbReference type="PROSITE" id="PS50303">
    <property type="entry name" value="PUM_HD"/>
    <property type="match status" value="1"/>
</dbReference>
<dbReference type="AlphaFoldDB" id="A0A9P0PN11"/>
<dbReference type="InterPro" id="IPR040059">
    <property type="entry name" value="PUM3"/>
</dbReference>
<dbReference type="PANTHER" id="PTHR13389">
    <property type="entry name" value="PUMILIO HOMOLOG 3"/>
    <property type="match status" value="1"/>
</dbReference>
<evidence type="ECO:0000313" key="6">
    <source>
        <dbReference type="Proteomes" id="UP001152888"/>
    </source>
</evidence>
<dbReference type="GO" id="GO:0003729">
    <property type="term" value="F:mRNA binding"/>
    <property type="evidence" value="ECO:0007669"/>
    <property type="project" value="TreeGrafter"/>
</dbReference>
<dbReference type="Proteomes" id="UP001152888">
    <property type="component" value="Unassembled WGS sequence"/>
</dbReference>
<evidence type="ECO:0000313" key="5">
    <source>
        <dbReference type="EMBL" id="CAH1992101.1"/>
    </source>
</evidence>
<accession>A0A9P0PN11</accession>
<keyword evidence="2" id="KW-0694">RNA-binding</keyword>
<dbReference type="EMBL" id="CAKOFQ010007135">
    <property type="protein sequence ID" value="CAH1992101.1"/>
    <property type="molecule type" value="Genomic_DNA"/>
</dbReference>
<dbReference type="Pfam" id="PF08144">
    <property type="entry name" value="CPL"/>
    <property type="match status" value="1"/>
</dbReference>
<organism evidence="5 6">
    <name type="scientific">Acanthoscelides obtectus</name>
    <name type="common">Bean weevil</name>
    <name type="synonym">Bruchus obtectus</name>
    <dbReference type="NCBI Taxonomy" id="200917"/>
    <lineage>
        <taxon>Eukaryota</taxon>
        <taxon>Metazoa</taxon>
        <taxon>Ecdysozoa</taxon>
        <taxon>Arthropoda</taxon>
        <taxon>Hexapoda</taxon>
        <taxon>Insecta</taxon>
        <taxon>Pterygota</taxon>
        <taxon>Neoptera</taxon>
        <taxon>Endopterygota</taxon>
        <taxon>Coleoptera</taxon>
        <taxon>Polyphaga</taxon>
        <taxon>Cucujiformia</taxon>
        <taxon>Chrysomeloidea</taxon>
        <taxon>Chrysomelidae</taxon>
        <taxon>Bruchinae</taxon>
        <taxon>Bruchini</taxon>
        <taxon>Acanthoscelides</taxon>
    </lineage>
</organism>
<dbReference type="InterPro" id="IPR012959">
    <property type="entry name" value="CPL_dom"/>
</dbReference>